<gene>
    <name evidence="1" type="ORF">HF878_07230</name>
</gene>
<comment type="caution">
    <text evidence="1">The sequence shown here is derived from an EMBL/GenBank/DDBJ whole genome shotgun (WGS) entry which is preliminary data.</text>
</comment>
<dbReference type="EMBL" id="JABAFA010000024">
    <property type="protein sequence ID" value="NMD99259.1"/>
    <property type="molecule type" value="Genomic_DNA"/>
</dbReference>
<proteinExistence type="predicted"/>
<evidence type="ECO:0000313" key="2">
    <source>
        <dbReference type="Proteomes" id="UP000543804"/>
    </source>
</evidence>
<reference evidence="1 2" key="1">
    <citation type="submission" date="2020-04" db="EMBL/GenBank/DDBJ databases">
        <authorList>
            <person name="Hitch T.C.A."/>
            <person name="Wylensek D."/>
            <person name="Clavel T."/>
        </authorList>
    </citation>
    <scope>NUCLEOTIDE SEQUENCE [LARGE SCALE GENOMIC DNA]</scope>
    <source>
        <strain evidence="1 2">PG-130-P53-12</strain>
    </source>
</reference>
<organism evidence="1 2">
    <name type="scientific">Selenomonas bovis</name>
    <dbReference type="NCBI Taxonomy" id="416586"/>
    <lineage>
        <taxon>Bacteria</taxon>
        <taxon>Bacillati</taxon>
        <taxon>Bacillota</taxon>
        <taxon>Negativicutes</taxon>
        <taxon>Selenomonadales</taxon>
        <taxon>Selenomonadaceae</taxon>
        <taxon>Selenomonas</taxon>
    </lineage>
</organism>
<evidence type="ECO:0000313" key="1">
    <source>
        <dbReference type="EMBL" id="NMD99259.1"/>
    </source>
</evidence>
<dbReference type="Proteomes" id="UP000543804">
    <property type="component" value="Unassembled WGS sequence"/>
</dbReference>
<name>A0A848B4P6_9FIRM</name>
<dbReference type="AlphaFoldDB" id="A0A848B4P6"/>
<sequence length="124" mass="14353">MKMEILNMIHSGESPYDIIYRVAQRLEKASGEPGYAAYVKDQLRAVYGFALQEEILLTDELKEVEERLGRIQQAYDSGDFTEEEHIRIGFAIDRHKKNIERLKIMIQKAKADHESLTVPKFGKL</sequence>
<protein>
    <submittedName>
        <fullName evidence="1">Uncharacterized protein</fullName>
    </submittedName>
</protein>
<keyword evidence="2" id="KW-1185">Reference proteome</keyword>
<accession>A0A848B4P6</accession>